<evidence type="ECO:0000313" key="4">
    <source>
        <dbReference type="Proteomes" id="UP000190037"/>
    </source>
</evidence>
<feature type="chain" id="PRO_5038555650" description="SGNH/GDSL hydrolase family protein" evidence="2">
    <location>
        <begin position="25"/>
        <end position="282"/>
    </location>
</feature>
<dbReference type="OrthoDB" id="3615791at2"/>
<dbReference type="STRING" id="159449.B4N89_42720"/>
<dbReference type="Gene3D" id="3.40.50.1110">
    <property type="entry name" value="SGNH hydrolase"/>
    <property type="match status" value="1"/>
</dbReference>
<accession>A0A1T3NKQ8</accession>
<dbReference type="EMBL" id="MWQN01000004">
    <property type="protein sequence ID" value="OPC77255.1"/>
    <property type="molecule type" value="Genomic_DNA"/>
</dbReference>
<dbReference type="Proteomes" id="UP000190037">
    <property type="component" value="Unassembled WGS sequence"/>
</dbReference>
<protein>
    <recommendedName>
        <fullName evidence="5">SGNH/GDSL hydrolase family protein</fullName>
    </recommendedName>
</protein>
<evidence type="ECO:0000256" key="1">
    <source>
        <dbReference type="SAM" id="MobiDB-lite"/>
    </source>
</evidence>
<dbReference type="SUPFAM" id="SSF52266">
    <property type="entry name" value="SGNH hydrolase"/>
    <property type="match status" value="1"/>
</dbReference>
<evidence type="ECO:0000313" key="3">
    <source>
        <dbReference type="EMBL" id="OPC77255.1"/>
    </source>
</evidence>
<dbReference type="AlphaFoldDB" id="A0A1T3NKQ8"/>
<feature type="region of interest" description="Disordered" evidence="1">
    <location>
        <begin position="41"/>
        <end position="64"/>
    </location>
</feature>
<comment type="caution">
    <text evidence="3">The sequence shown here is derived from an EMBL/GenBank/DDBJ whole genome shotgun (WGS) entry which is preliminary data.</text>
</comment>
<evidence type="ECO:0008006" key="5">
    <source>
        <dbReference type="Google" id="ProtNLM"/>
    </source>
</evidence>
<keyword evidence="2" id="KW-0732">Signal</keyword>
<feature type="compositionally biased region" description="Low complexity" evidence="1">
    <location>
        <begin position="44"/>
        <end position="64"/>
    </location>
</feature>
<dbReference type="InterPro" id="IPR036514">
    <property type="entry name" value="SGNH_hydro_sf"/>
</dbReference>
<feature type="signal peptide" evidence="2">
    <location>
        <begin position="1"/>
        <end position="24"/>
    </location>
</feature>
<keyword evidence="4" id="KW-1185">Reference proteome</keyword>
<name>A0A1T3NKQ8_9ACTN</name>
<proteinExistence type="predicted"/>
<dbReference type="RefSeq" id="WP_078982014.1">
    <property type="nucleotide sequence ID" value="NZ_MWQN01000004.1"/>
</dbReference>
<gene>
    <name evidence="3" type="ORF">B4N89_42720</name>
</gene>
<organism evidence="3 4">
    <name type="scientific">Embleya scabrispora</name>
    <dbReference type="NCBI Taxonomy" id="159449"/>
    <lineage>
        <taxon>Bacteria</taxon>
        <taxon>Bacillati</taxon>
        <taxon>Actinomycetota</taxon>
        <taxon>Actinomycetes</taxon>
        <taxon>Kitasatosporales</taxon>
        <taxon>Streptomycetaceae</taxon>
        <taxon>Embleya</taxon>
    </lineage>
</organism>
<reference evidence="3 4" key="1">
    <citation type="submission" date="2017-03" db="EMBL/GenBank/DDBJ databases">
        <title>Draft genome sequence of Streptomyces scabrisporus NF3, endophyte isolated from Amphipterygium adstringens.</title>
        <authorList>
            <person name="Vazquez M."/>
            <person name="Ceapa C.D."/>
            <person name="Rodriguez Luna D."/>
            <person name="Sanchez Esquivel S."/>
        </authorList>
    </citation>
    <scope>NUCLEOTIDE SEQUENCE [LARGE SCALE GENOMIC DNA]</scope>
    <source>
        <strain evidence="3 4">NF3</strain>
    </source>
</reference>
<sequence>MNNQTNPSARRRRTVRFTAGIALATATGVLGLTACDDSDNKSTAGVGPSDSAASSAGAGRESAAAGDKNAKLAKVLWMGDSIGEVEAPALGAAMKAGGIEFKSIAAAGGGGVIGEVAEPTWEQLPRELGSYKPNVVVYQITTYDWGKSEEQHAGYERLVGTVTDAGAELVIVSAPPFRIDDFYKPHEAEIKSAPKSAKDVADKHPGRVRFLDAAALWGTDGAAAKAQRSNDGIHSCQQGAAAFAHWLGKELGKQYSFTPAAADRWATGSWTGDKVYARLGCK</sequence>
<evidence type="ECO:0000256" key="2">
    <source>
        <dbReference type="SAM" id="SignalP"/>
    </source>
</evidence>
<dbReference type="CDD" id="cd00229">
    <property type="entry name" value="SGNH_hydrolase"/>
    <property type="match status" value="1"/>
</dbReference>